<dbReference type="EMBL" id="JBHSLW010000011">
    <property type="protein sequence ID" value="MFC5420118.1"/>
    <property type="molecule type" value="Genomic_DNA"/>
</dbReference>
<organism evidence="7 8">
    <name type="scientific">Bosea eneae</name>
    <dbReference type="NCBI Taxonomy" id="151454"/>
    <lineage>
        <taxon>Bacteria</taxon>
        <taxon>Pseudomonadati</taxon>
        <taxon>Pseudomonadota</taxon>
        <taxon>Alphaproteobacteria</taxon>
        <taxon>Hyphomicrobiales</taxon>
        <taxon>Boseaceae</taxon>
        <taxon>Bosea</taxon>
    </lineage>
</organism>
<evidence type="ECO:0000256" key="3">
    <source>
        <dbReference type="ARBA" id="ARBA00022723"/>
    </source>
</evidence>
<dbReference type="SUPFAM" id="SSF56300">
    <property type="entry name" value="Metallo-dependent phosphatases"/>
    <property type="match status" value="1"/>
</dbReference>
<sequence>MSDDSDAKQVRSIFISDLHLGTRGAQADLVLEFLRAYDAPTIYLVGDIIDGWRLKSGWYFPQSHNDVVQKLLRKVRKGSKLIYVTGNHDDFLRDYTGLQFGGITLVDDIVHETADGKRMLVIHGDLFDLVVRNAKWLALLGDWAYTIALFLNHGINRVRRVLRLPHWSLSAWAKHKVKNAVNYIGEFEQCLADEARRHKADGVICGHIHHAAQRDIDGLTYINTGDWVESCTAVVEHDDGRFEIVRWPQHRLKGERPVLPAPAATRPAPVPSLVEAARGMLPKSGNQFWGKIMPRRFELARILGAQPEPAERKAR</sequence>
<evidence type="ECO:0000256" key="4">
    <source>
        <dbReference type="ARBA" id="ARBA00023136"/>
    </source>
</evidence>
<keyword evidence="8" id="KW-1185">Reference proteome</keyword>
<accession>A0ABW0IPC3</accession>
<dbReference type="PANTHER" id="PTHR34990:SF2">
    <property type="entry name" value="BLL8164 PROTEIN"/>
    <property type="match status" value="1"/>
</dbReference>
<comment type="caution">
    <text evidence="7">The sequence shown here is derived from an EMBL/GenBank/DDBJ whole genome shotgun (WGS) entry which is preliminary data.</text>
</comment>
<dbReference type="PANTHER" id="PTHR34990">
    <property type="entry name" value="UDP-2,3-DIACYLGLUCOSAMINE HYDROLASE-RELATED"/>
    <property type="match status" value="1"/>
</dbReference>
<keyword evidence="7" id="KW-0378">Hydrolase</keyword>
<gene>
    <name evidence="7" type="ORF">ACFPOB_11145</name>
</gene>
<dbReference type="InterPro" id="IPR004843">
    <property type="entry name" value="Calcineurin-like_PHP"/>
</dbReference>
<dbReference type="Gene3D" id="3.60.21.10">
    <property type="match status" value="1"/>
</dbReference>
<evidence type="ECO:0000313" key="8">
    <source>
        <dbReference type="Proteomes" id="UP001596053"/>
    </source>
</evidence>
<evidence type="ECO:0000259" key="6">
    <source>
        <dbReference type="Pfam" id="PF00149"/>
    </source>
</evidence>
<dbReference type="GO" id="GO:0016787">
    <property type="term" value="F:hydrolase activity"/>
    <property type="evidence" value="ECO:0007669"/>
    <property type="project" value="UniProtKB-KW"/>
</dbReference>
<keyword evidence="1" id="KW-1003">Cell membrane</keyword>
<evidence type="ECO:0000313" key="7">
    <source>
        <dbReference type="EMBL" id="MFC5420118.1"/>
    </source>
</evidence>
<protein>
    <submittedName>
        <fullName evidence="7">UDP-2,3-diacylglucosamine diphosphatase</fullName>
        <ecNumber evidence="7">3.6.1.54</ecNumber>
    </submittedName>
</protein>
<keyword evidence="4" id="KW-0472">Membrane</keyword>
<dbReference type="InterPro" id="IPR029052">
    <property type="entry name" value="Metallo-depent_PP-like"/>
</dbReference>
<dbReference type="CDD" id="cd07398">
    <property type="entry name" value="MPP_YbbF-LpxH"/>
    <property type="match status" value="1"/>
</dbReference>
<reference evidence="8" key="1">
    <citation type="journal article" date="2019" name="Int. J. Syst. Evol. Microbiol.">
        <title>The Global Catalogue of Microorganisms (GCM) 10K type strain sequencing project: providing services to taxonomists for standard genome sequencing and annotation.</title>
        <authorList>
            <consortium name="The Broad Institute Genomics Platform"/>
            <consortium name="The Broad Institute Genome Sequencing Center for Infectious Disease"/>
            <person name="Wu L."/>
            <person name="Ma J."/>
        </authorList>
    </citation>
    <scope>NUCLEOTIDE SEQUENCE [LARGE SCALE GENOMIC DNA]</scope>
    <source>
        <strain evidence="8">NCAIM B.01391</strain>
    </source>
</reference>
<keyword evidence="3" id="KW-0479">Metal-binding</keyword>
<dbReference type="InterPro" id="IPR043461">
    <property type="entry name" value="LpxH-like"/>
</dbReference>
<dbReference type="Pfam" id="PF00149">
    <property type="entry name" value="Metallophos"/>
    <property type="match status" value="1"/>
</dbReference>
<evidence type="ECO:0000256" key="2">
    <source>
        <dbReference type="ARBA" id="ARBA00022519"/>
    </source>
</evidence>
<dbReference type="EC" id="3.6.1.54" evidence="7"/>
<dbReference type="Proteomes" id="UP001596053">
    <property type="component" value="Unassembled WGS sequence"/>
</dbReference>
<evidence type="ECO:0000256" key="1">
    <source>
        <dbReference type="ARBA" id="ARBA00022475"/>
    </source>
</evidence>
<proteinExistence type="predicted"/>
<dbReference type="RefSeq" id="WP_377798292.1">
    <property type="nucleotide sequence ID" value="NZ_JBHSLW010000011.1"/>
</dbReference>
<name>A0ABW0IPC3_9HYPH</name>
<keyword evidence="5" id="KW-0464">Manganese</keyword>
<evidence type="ECO:0000256" key="5">
    <source>
        <dbReference type="ARBA" id="ARBA00023211"/>
    </source>
</evidence>
<feature type="domain" description="Calcineurin-like phosphoesterase" evidence="6">
    <location>
        <begin position="13"/>
        <end position="210"/>
    </location>
</feature>
<keyword evidence="2" id="KW-0997">Cell inner membrane</keyword>